<protein>
    <submittedName>
        <fullName evidence="2">Uncharacterized protein</fullName>
    </submittedName>
</protein>
<name>A0A9Q8ZG40_CURCL</name>
<dbReference type="EMBL" id="CP089280">
    <property type="protein sequence ID" value="USP81347.1"/>
    <property type="molecule type" value="Genomic_DNA"/>
</dbReference>
<evidence type="ECO:0000313" key="3">
    <source>
        <dbReference type="Proteomes" id="UP001056012"/>
    </source>
</evidence>
<dbReference type="SUPFAM" id="SSF63829">
    <property type="entry name" value="Calcium-dependent phosphotriesterase"/>
    <property type="match status" value="1"/>
</dbReference>
<reference evidence="2" key="1">
    <citation type="submission" date="2021-12" db="EMBL/GenBank/DDBJ databases">
        <title>Curvularia clavata genome.</title>
        <authorList>
            <person name="Cao Y."/>
        </authorList>
    </citation>
    <scope>NUCLEOTIDE SEQUENCE</scope>
    <source>
        <strain evidence="2">Yc1106</strain>
    </source>
</reference>
<evidence type="ECO:0000313" key="2">
    <source>
        <dbReference type="EMBL" id="USP81347.1"/>
    </source>
</evidence>
<feature type="signal peptide" evidence="1">
    <location>
        <begin position="1"/>
        <end position="25"/>
    </location>
</feature>
<evidence type="ECO:0000256" key="1">
    <source>
        <dbReference type="SAM" id="SignalP"/>
    </source>
</evidence>
<dbReference type="Proteomes" id="UP001056012">
    <property type="component" value="Chromosome 7"/>
</dbReference>
<keyword evidence="3" id="KW-1185">Reference proteome</keyword>
<organism evidence="2 3">
    <name type="scientific">Curvularia clavata</name>
    <dbReference type="NCBI Taxonomy" id="95742"/>
    <lineage>
        <taxon>Eukaryota</taxon>
        <taxon>Fungi</taxon>
        <taxon>Dikarya</taxon>
        <taxon>Ascomycota</taxon>
        <taxon>Pezizomycotina</taxon>
        <taxon>Dothideomycetes</taxon>
        <taxon>Pleosporomycetidae</taxon>
        <taxon>Pleosporales</taxon>
        <taxon>Pleosporineae</taxon>
        <taxon>Pleosporaceae</taxon>
        <taxon>Curvularia</taxon>
    </lineage>
</organism>
<sequence>MKTFSLKGTGYTLLALLINPSIIAASSTPSSDVRTVHQFANGTWVENIAIRDDGNLLVTLTDRPELHEIHPHKAASTKLVHSFAGYKSLLGITEARKDVFAVVVGNYSVSTGLVDPGAWSVWVVDYTAQATPAISKIVDLPGAGLLNGMTTLDKENGIILVSDSIKAEVYRVDILRKEHVLALKHNLFLPPVNAAIPIGINGIKYKDGSLYFVNTFRTSFGMVQIDPVFGKALGDPVIISNTTFGDDFALDKGSAFVAVNQRNTLAQVTADGTQVPVAGGTNSTLLPGLTSAAFGRTNGDTNVIYVTTSGGVSNPVNGLYTEGGKRYIGGELRSHWLGLTPREEVADALYRCLTGIDSNGHGIFESGMLKTEDLSYISKLIALEGWNTLANGFNTSSR</sequence>
<dbReference type="PANTHER" id="PTHR42060:SF1">
    <property type="entry name" value="NHL REPEAT-CONTAINING PROTEIN"/>
    <property type="match status" value="1"/>
</dbReference>
<accession>A0A9Q8ZG40</accession>
<dbReference type="InterPro" id="IPR052998">
    <property type="entry name" value="Hetero-Diels-Alderase-like"/>
</dbReference>
<proteinExistence type="predicted"/>
<feature type="chain" id="PRO_5040424495" evidence="1">
    <location>
        <begin position="26"/>
        <end position="398"/>
    </location>
</feature>
<dbReference type="InterPro" id="IPR011042">
    <property type="entry name" value="6-blade_b-propeller_TolB-like"/>
</dbReference>
<gene>
    <name evidence="2" type="ORF">yc1106_08621</name>
</gene>
<dbReference type="VEuPathDB" id="FungiDB:yc1106_08621"/>
<dbReference type="PANTHER" id="PTHR42060">
    <property type="entry name" value="NHL REPEAT-CONTAINING PROTEIN-RELATED"/>
    <property type="match status" value="1"/>
</dbReference>
<dbReference type="AlphaFoldDB" id="A0A9Q8ZG40"/>
<dbReference type="OrthoDB" id="9977941at2759"/>
<dbReference type="Gene3D" id="2.120.10.30">
    <property type="entry name" value="TolB, C-terminal domain"/>
    <property type="match status" value="1"/>
</dbReference>
<keyword evidence="1" id="KW-0732">Signal</keyword>